<dbReference type="EMBL" id="BMZS01000009">
    <property type="protein sequence ID" value="GHD57355.1"/>
    <property type="molecule type" value="Genomic_DNA"/>
</dbReference>
<proteinExistence type="predicted"/>
<comment type="caution">
    <text evidence="1">The sequence shown here is derived from an EMBL/GenBank/DDBJ whole genome shotgun (WGS) entry which is preliminary data.</text>
</comment>
<protein>
    <recommendedName>
        <fullName evidence="3">Phytanoyl-CoA dioxygenase (PhyH)</fullName>
    </recommendedName>
</protein>
<gene>
    <name evidence="1" type="ORF">GCM10017083_38730</name>
</gene>
<dbReference type="GO" id="GO:0016706">
    <property type="term" value="F:2-oxoglutarate-dependent dioxygenase activity"/>
    <property type="evidence" value="ECO:0007669"/>
    <property type="project" value="UniProtKB-ARBA"/>
</dbReference>
<evidence type="ECO:0008006" key="3">
    <source>
        <dbReference type="Google" id="ProtNLM"/>
    </source>
</evidence>
<dbReference type="NCBIfam" id="TIGR04324">
    <property type="entry name" value="SpoChoClust_2"/>
    <property type="match status" value="1"/>
</dbReference>
<dbReference type="Pfam" id="PF05721">
    <property type="entry name" value="PhyH"/>
    <property type="match status" value="1"/>
</dbReference>
<dbReference type="Gene3D" id="2.60.120.620">
    <property type="entry name" value="q2cbj1_9rhob like domain"/>
    <property type="match status" value="1"/>
</dbReference>
<dbReference type="SUPFAM" id="SSF51197">
    <property type="entry name" value="Clavaminate synthase-like"/>
    <property type="match status" value="1"/>
</dbReference>
<dbReference type="Proteomes" id="UP000630353">
    <property type="component" value="Unassembled WGS sequence"/>
</dbReference>
<evidence type="ECO:0000313" key="2">
    <source>
        <dbReference type="Proteomes" id="UP000630353"/>
    </source>
</evidence>
<reference evidence="1" key="1">
    <citation type="journal article" date="2014" name="Int. J. Syst. Evol. Microbiol.">
        <title>Complete genome sequence of Corynebacterium casei LMG S-19264T (=DSM 44701T), isolated from a smear-ripened cheese.</title>
        <authorList>
            <consortium name="US DOE Joint Genome Institute (JGI-PGF)"/>
            <person name="Walter F."/>
            <person name="Albersmeier A."/>
            <person name="Kalinowski J."/>
            <person name="Ruckert C."/>
        </authorList>
    </citation>
    <scope>NUCLEOTIDE SEQUENCE</scope>
    <source>
        <strain evidence="1">KCTC 42651</strain>
    </source>
</reference>
<accession>A0A919CSC3</accession>
<reference evidence="1" key="2">
    <citation type="submission" date="2020-09" db="EMBL/GenBank/DDBJ databases">
        <authorList>
            <person name="Sun Q."/>
            <person name="Kim S."/>
        </authorList>
    </citation>
    <scope>NUCLEOTIDE SEQUENCE</scope>
    <source>
        <strain evidence="1">KCTC 42651</strain>
    </source>
</reference>
<evidence type="ECO:0000313" key="1">
    <source>
        <dbReference type="EMBL" id="GHD57355.1"/>
    </source>
</evidence>
<name>A0A919CSC3_9PROT</name>
<dbReference type="AlphaFoldDB" id="A0A919CSC3"/>
<dbReference type="InterPro" id="IPR027611">
    <property type="entry name" value="SpoChClust_oxygenase"/>
</dbReference>
<dbReference type="RefSeq" id="WP_189992691.1">
    <property type="nucleotide sequence ID" value="NZ_BMZS01000009.1"/>
</dbReference>
<keyword evidence="2" id="KW-1185">Reference proteome</keyword>
<dbReference type="InterPro" id="IPR008775">
    <property type="entry name" value="Phytyl_CoA_dOase-like"/>
</dbReference>
<organism evidence="1 2">
    <name type="scientific">Thalassobaculum fulvum</name>
    <dbReference type="NCBI Taxonomy" id="1633335"/>
    <lineage>
        <taxon>Bacteria</taxon>
        <taxon>Pseudomonadati</taxon>
        <taxon>Pseudomonadota</taxon>
        <taxon>Alphaproteobacteria</taxon>
        <taxon>Rhodospirillales</taxon>
        <taxon>Thalassobaculaceae</taxon>
        <taxon>Thalassobaculum</taxon>
    </lineage>
</organism>
<sequence length="272" mass="30880">MALIERFTTAQEDELAREFLANGYVVRDVDDRAALDALRHEIVRLACEHLKCDLPADDGAFLNGIHQRVTVAEINALRLHVFNGLNAHSWCRPTYLSLARSIVEGVVGNELAMQNKVNLSVQMPNDETSTLAVHADVWSAETPYEVVEWTPLVDVYDTKAMYILRPEVNRTVRERMSTLKDGGREFDLFEAYKDEFHWVPVKYGQTLVFSPILLHGNVRNDTAESRWSLNCRLTGLFTPYASDEKCLGRFYTPVTPKVASRIGMNFRAPEGF</sequence>